<protein>
    <submittedName>
        <fullName evidence="2">Nuclear transport factor 2 family protein</fullName>
    </submittedName>
</protein>
<dbReference type="InterPro" id="IPR032710">
    <property type="entry name" value="NTF2-like_dom_sf"/>
</dbReference>
<sequence>MQSDSSQLPITSEEKQLILAAYQAFNARNVDTALTLMTPDVHWPNGMEGGYVYGPAEVKSYWLRQWTMINPTVQPSSIQKDNTGRIVVEVHQVVKDLSGNLLQDKMLYHVYTLTEGLIKHMEIREL</sequence>
<dbReference type="RefSeq" id="WP_313978422.1">
    <property type="nucleotide sequence ID" value="NZ_JASJOS010000004.1"/>
</dbReference>
<dbReference type="Pfam" id="PF12680">
    <property type="entry name" value="SnoaL_2"/>
    <property type="match status" value="1"/>
</dbReference>
<dbReference type="AlphaFoldDB" id="A0AAE3QQX0"/>
<dbReference type="Proteomes" id="UP001241110">
    <property type="component" value="Unassembled WGS sequence"/>
</dbReference>
<feature type="domain" description="SnoaL-like" evidence="1">
    <location>
        <begin position="20"/>
        <end position="119"/>
    </location>
</feature>
<evidence type="ECO:0000313" key="3">
    <source>
        <dbReference type="Proteomes" id="UP001241110"/>
    </source>
</evidence>
<dbReference type="Gene3D" id="3.10.450.50">
    <property type="match status" value="1"/>
</dbReference>
<name>A0AAE3QQX0_9BACT</name>
<proteinExistence type="predicted"/>
<dbReference type="EMBL" id="JASJOS010000004">
    <property type="protein sequence ID" value="MDJ1481088.1"/>
    <property type="molecule type" value="Genomic_DNA"/>
</dbReference>
<evidence type="ECO:0000259" key="1">
    <source>
        <dbReference type="Pfam" id="PF12680"/>
    </source>
</evidence>
<reference evidence="2" key="1">
    <citation type="submission" date="2023-05" db="EMBL/GenBank/DDBJ databases">
        <authorList>
            <person name="Zhang X."/>
        </authorList>
    </citation>
    <scope>NUCLEOTIDE SEQUENCE</scope>
    <source>
        <strain evidence="2">YF14B1</strain>
    </source>
</reference>
<organism evidence="2 3">
    <name type="scientific">Xanthocytophaga flava</name>
    <dbReference type="NCBI Taxonomy" id="3048013"/>
    <lineage>
        <taxon>Bacteria</taxon>
        <taxon>Pseudomonadati</taxon>
        <taxon>Bacteroidota</taxon>
        <taxon>Cytophagia</taxon>
        <taxon>Cytophagales</taxon>
        <taxon>Rhodocytophagaceae</taxon>
        <taxon>Xanthocytophaga</taxon>
    </lineage>
</organism>
<evidence type="ECO:0000313" key="2">
    <source>
        <dbReference type="EMBL" id="MDJ1481088.1"/>
    </source>
</evidence>
<comment type="caution">
    <text evidence="2">The sequence shown here is derived from an EMBL/GenBank/DDBJ whole genome shotgun (WGS) entry which is preliminary data.</text>
</comment>
<dbReference type="SUPFAM" id="SSF54427">
    <property type="entry name" value="NTF2-like"/>
    <property type="match status" value="1"/>
</dbReference>
<gene>
    <name evidence="2" type="ORF">QNI16_11385</name>
</gene>
<accession>A0AAE3QQX0</accession>
<dbReference type="InterPro" id="IPR037401">
    <property type="entry name" value="SnoaL-like"/>
</dbReference>